<protein>
    <submittedName>
        <fullName evidence="1">Uncharacterized protein</fullName>
    </submittedName>
</protein>
<proteinExistence type="predicted"/>
<name>A0A9X4KQ03_9BACL</name>
<comment type="caution">
    <text evidence="1">The sequence shown here is derived from an EMBL/GenBank/DDBJ whole genome shotgun (WGS) entry which is preliminary data.</text>
</comment>
<sequence length="79" mass="9130">MSFGRMRLRTKLFLILVPTLLVFSTITLRGTESYLQRQMKNTIDDQIAINYEKIGNSIELLVQGVNMLSIRLLTDQKNI</sequence>
<evidence type="ECO:0000313" key="1">
    <source>
        <dbReference type="EMBL" id="MDG0809091.1"/>
    </source>
</evidence>
<accession>A0A9X4KQ03</accession>
<organism evidence="1 2">
    <name type="scientific">Cohnella rhizosphaerae</name>
    <dbReference type="NCBI Taxonomy" id="1457232"/>
    <lineage>
        <taxon>Bacteria</taxon>
        <taxon>Bacillati</taxon>
        <taxon>Bacillota</taxon>
        <taxon>Bacilli</taxon>
        <taxon>Bacillales</taxon>
        <taxon>Paenibacillaceae</taxon>
        <taxon>Cohnella</taxon>
    </lineage>
</organism>
<evidence type="ECO:0000313" key="2">
    <source>
        <dbReference type="Proteomes" id="UP001153404"/>
    </source>
</evidence>
<dbReference type="AlphaFoldDB" id="A0A9X4KQ03"/>
<dbReference type="EMBL" id="JAPDIA010000003">
    <property type="protein sequence ID" value="MDG0809091.1"/>
    <property type="molecule type" value="Genomic_DNA"/>
</dbReference>
<dbReference type="Proteomes" id="UP001153404">
    <property type="component" value="Unassembled WGS sequence"/>
</dbReference>
<reference evidence="1" key="1">
    <citation type="submission" date="2022-10" db="EMBL/GenBank/DDBJ databases">
        <title>Comparative genomic analysis of Cohnella hashimotonis sp. nov., isolated from the International Space Station.</title>
        <authorList>
            <person name="Simpson A."/>
            <person name="Venkateswaran K."/>
        </authorList>
    </citation>
    <scope>NUCLEOTIDE SEQUENCE</scope>
    <source>
        <strain evidence="1">DSM 28161</strain>
    </source>
</reference>
<dbReference type="RefSeq" id="WP_277530174.1">
    <property type="nucleotide sequence ID" value="NZ_JAPDIA010000003.1"/>
</dbReference>
<gene>
    <name evidence="1" type="ORF">OMP40_06645</name>
</gene>
<keyword evidence="2" id="KW-1185">Reference proteome</keyword>